<accession>A0A7Y0EMW4</accession>
<comment type="caution">
    <text evidence="2">The sequence shown here is derived from an EMBL/GenBank/DDBJ whole genome shotgun (WGS) entry which is preliminary data.</text>
</comment>
<evidence type="ECO:0000313" key="2">
    <source>
        <dbReference type="EMBL" id="NMM66012.1"/>
    </source>
</evidence>
<evidence type="ECO:0000256" key="1">
    <source>
        <dbReference type="SAM" id="MobiDB-lite"/>
    </source>
</evidence>
<dbReference type="EMBL" id="JABBNI010000067">
    <property type="protein sequence ID" value="NMM66012.1"/>
    <property type="molecule type" value="Genomic_DNA"/>
</dbReference>
<feature type="compositionally biased region" description="Basic residues" evidence="1">
    <location>
        <begin position="38"/>
        <end position="54"/>
    </location>
</feature>
<organism evidence="2 3">
    <name type="scientific">Clostridium muellerianum</name>
    <dbReference type="NCBI Taxonomy" id="2716538"/>
    <lineage>
        <taxon>Bacteria</taxon>
        <taxon>Bacillati</taxon>
        <taxon>Bacillota</taxon>
        <taxon>Clostridia</taxon>
        <taxon>Eubacteriales</taxon>
        <taxon>Clostridiaceae</taxon>
        <taxon>Clostridium</taxon>
    </lineage>
</organism>
<evidence type="ECO:0000313" key="3">
    <source>
        <dbReference type="Proteomes" id="UP000537131"/>
    </source>
</evidence>
<dbReference type="AlphaFoldDB" id="A0A7Y0EMW4"/>
<reference evidence="2 3" key="1">
    <citation type="submission" date="2020-04" db="EMBL/GenBank/DDBJ databases">
        <authorList>
            <person name="Doyle D.A."/>
        </authorList>
    </citation>
    <scope>NUCLEOTIDE SEQUENCE [LARGE SCALE GENOMIC DNA]</scope>
    <source>
        <strain evidence="2 3">P21</strain>
    </source>
</reference>
<gene>
    <name evidence="2" type="ORF">HBE96_25880</name>
</gene>
<sequence>MKKSKKIMTKNLNFIININELALNSRKFDTNEISRGTGIHKPKKGKGSYTRKNKKSEYSYGY</sequence>
<protein>
    <recommendedName>
        <fullName evidence="4">Alternative ribosome-rescue factor A</fullName>
    </recommendedName>
</protein>
<proteinExistence type="predicted"/>
<name>A0A7Y0EMW4_9CLOT</name>
<reference evidence="2 3" key="2">
    <citation type="submission" date="2020-06" db="EMBL/GenBank/DDBJ databases">
        <title>Complete Genome Sequence of Clostridium muelleri sp. nov. P21T, an Acid-Alcohol Producing Acetogen Isolated from Old Hay.</title>
        <authorList>
            <person name="Duncan K.E."/>
            <person name="Tanner R.S."/>
        </authorList>
    </citation>
    <scope>NUCLEOTIDE SEQUENCE [LARGE SCALE GENOMIC DNA]</scope>
    <source>
        <strain evidence="2 3">P21</strain>
    </source>
</reference>
<dbReference type="RefSeq" id="WP_169300590.1">
    <property type="nucleotide sequence ID" value="NZ_JABBNI010000067.1"/>
</dbReference>
<feature type="region of interest" description="Disordered" evidence="1">
    <location>
        <begin position="32"/>
        <end position="62"/>
    </location>
</feature>
<keyword evidence="3" id="KW-1185">Reference proteome</keyword>
<evidence type="ECO:0008006" key="4">
    <source>
        <dbReference type="Google" id="ProtNLM"/>
    </source>
</evidence>
<dbReference type="Proteomes" id="UP000537131">
    <property type="component" value="Unassembled WGS sequence"/>
</dbReference>